<keyword evidence="2" id="KW-1185">Reference proteome</keyword>
<protein>
    <submittedName>
        <fullName evidence="1">Uncharacterized protein</fullName>
    </submittedName>
</protein>
<proteinExistence type="predicted"/>
<sequence length="178" mass="20262">MNNEIILFNAAGNYKIETEKFILGFKNEVNISIEPNFTSTPDAIVFRSWYGEEEWRPSPEASISLTVTPISGDSIWLKPMILEGTSLSDAKIKATRIESPLVYSINNSQKESLLSNIHKIVFKNRQTGIIFEIELPRRDISPIFQESIQITIKIKKEANIYPHGIICEPKAANLWVIR</sequence>
<dbReference type="KEGG" id="nba:CUN60_03020"/>
<dbReference type="Proteomes" id="UP000236655">
    <property type="component" value="Chromosome"/>
</dbReference>
<dbReference type="RefSeq" id="WP_102950613.1">
    <property type="nucleotide sequence ID" value="NZ_CP024847.1"/>
</dbReference>
<reference evidence="2" key="1">
    <citation type="submission" date="2017-11" db="EMBL/GenBank/DDBJ databases">
        <authorList>
            <person name="Chan K.G."/>
            <person name="Lee L.S."/>
        </authorList>
    </citation>
    <scope>NUCLEOTIDE SEQUENCE [LARGE SCALE GENOMIC DNA]</scope>
    <source>
        <strain evidence="2">DSM 100970</strain>
    </source>
</reference>
<evidence type="ECO:0000313" key="1">
    <source>
        <dbReference type="EMBL" id="AUR51313.1"/>
    </source>
</evidence>
<accession>A0A2I7N4C9</accession>
<evidence type="ECO:0000313" key="2">
    <source>
        <dbReference type="Proteomes" id="UP000236655"/>
    </source>
</evidence>
<dbReference type="AlphaFoldDB" id="A0A2I7N4C9"/>
<dbReference type="EMBL" id="CP024847">
    <property type="protein sequence ID" value="AUR51313.1"/>
    <property type="molecule type" value="Genomic_DNA"/>
</dbReference>
<organism evidence="1 2">
    <name type="scientific">Aquella oligotrophica</name>
    <dbReference type="NCBI Taxonomy" id="2067065"/>
    <lineage>
        <taxon>Bacteria</taxon>
        <taxon>Pseudomonadati</taxon>
        <taxon>Pseudomonadota</taxon>
        <taxon>Betaproteobacteria</taxon>
        <taxon>Neisseriales</taxon>
        <taxon>Neisseriaceae</taxon>
        <taxon>Aquella</taxon>
    </lineage>
</organism>
<name>A0A2I7N4C9_9NEIS</name>
<gene>
    <name evidence="1" type="ORF">CUN60_03020</name>
</gene>